<dbReference type="GeneID" id="95983679"/>
<protein>
    <recommendedName>
        <fullName evidence="3">Oxidoreductase</fullName>
    </recommendedName>
</protein>
<keyword evidence="2" id="KW-1185">Reference proteome</keyword>
<evidence type="ECO:0000313" key="2">
    <source>
        <dbReference type="Proteomes" id="UP001565368"/>
    </source>
</evidence>
<evidence type="ECO:0008006" key="3">
    <source>
        <dbReference type="Google" id="ProtNLM"/>
    </source>
</evidence>
<dbReference type="SUPFAM" id="SSF51735">
    <property type="entry name" value="NAD(P)-binding Rossmann-fold domains"/>
    <property type="match status" value="1"/>
</dbReference>
<proteinExistence type="predicted"/>
<dbReference type="PANTHER" id="PTHR43431">
    <property type="entry name" value="OXIDOREDUCTASE, SHORT CHAIN DEHYDROGENASE/REDUCTASE FAMILY (AFU_ORTHOLOGUE AFUA_5G14000)"/>
    <property type="match status" value="1"/>
</dbReference>
<dbReference type="RefSeq" id="XP_069211615.1">
    <property type="nucleotide sequence ID" value="XM_069351229.1"/>
</dbReference>
<dbReference type="InterPro" id="IPR036291">
    <property type="entry name" value="NAD(P)-bd_dom_sf"/>
</dbReference>
<reference evidence="1 2" key="1">
    <citation type="submission" date="2023-08" db="EMBL/GenBank/DDBJ databases">
        <title>Annotated Genome Sequence of Vanrija albida AlHP1.</title>
        <authorList>
            <person name="Herzog R."/>
        </authorList>
    </citation>
    <scope>NUCLEOTIDE SEQUENCE [LARGE SCALE GENOMIC DNA]</scope>
    <source>
        <strain evidence="1 2">AlHP1</strain>
    </source>
</reference>
<dbReference type="Proteomes" id="UP001565368">
    <property type="component" value="Unassembled WGS sequence"/>
</dbReference>
<dbReference type="Pfam" id="PF13561">
    <property type="entry name" value="adh_short_C2"/>
    <property type="match status" value="1"/>
</dbReference>
<gene>
    <name evidence="1" type="ORF">Q8F55_002636</name>
</gene>
<evidence type="ECO:0000313" key="1">
    <source>
        <dbReference type="EMBL" id="KAL1411671.1"/>
    </source>
</evidence>
<dbReference type="InterPro" id="IPR002347">
    <property type="entry name" value="SDR_fam"/>
</dbReference>
<dbReference type="EMBL" id="JBBXJM010000002">
    <property type="protein sequence ID" value="KAL1411671.1"/>
    <property type="molecule type" value="Genomic_DNA"/>
</dbReference>
<dbReference type="Gene3D" id="3.40.50.720">
    <property type="entry name" value="NAD(P)-binding Rossmann-like Domain"/>
    <property type="match status" value="1"/>
</dbReference>
<comment type="caution">
    <text evidence="1">The sequence shown here is derived from an EMBL/GenBank/DDBJ whole genome shotgun (WGS) entry which is preliminary data.</text>
</comment>
<sequence length="247" mass="25726">MAASRIAIVFGAGPGTGAAIARALAQTHGVLLLSRSLPASLPKLKLDDVQDRIHAAGFDGTAGSLDAAIGAARAKWPGAKVAVGVANANSPWSPGPFLDKTHADLKDTLDSFIATWDFAQAFIRAWQADHPATPTLDEWGTLIVTGATMSLRGSANFSAMAPGAWSRRALTQSLAREFGPKGLHVAHAIVDGVILTERSKVIAGAPSEDGTRLLPEDIAAAYLGLVAQRPSAWTAELDLRIVTTEGH</sequence>
<organism evidence="1 2">
    <name type="scientific">Vanrija albida</name>
    <dbReference type="NCBI Taxonomy" id="181172"/>
    <lineage>
        <taxon>Eukaryota</taxon>
        <taxon>Fungi</taxon>
        <taxon>Dikarya</taxon>
        <taxon>Basidiomycota</taxon>
        <taxon>Agaricomycotina</taxon>
        <taxon>Tremellomycetes</taxon>
        <taxon>Trichosporonales</taxon>
        <taxon>Trichosporonaceae</taxon>
        <taxon>Vanrija</taxon>
    </lineage>
</organism>
<accession>A0ABR3QAC1</accession>
<dbReference type="PANTHER" id="PTHR43431:SF7">
    <property type="entry name" value="OXIDOREDUCTASE, SHORT CHAIN DEHYDROGENASE_REDUCTASE FAMILY (AFU_ORTHOLOGUE AFUA_5G14000)"/>
    <property type="match status" value="1"/>
</dbReference>
<name>A0ABR3QAC1_9TREE</name>